<protein>
    <submittedName>
        <fullName evidence="1">Uncharacterized protein</fullName>
    </submittedName>
</protein>
<accession>A0A8S9Q217</accession>
<sequence>MEEEFVDFVAGDRAFVKSVLLLPRNTHEHSDLLWNLESRLRLSDSKEVYSTPDPDDEPKPDTYWLKISSVSPEEAISGLGTLWDS</sequence>
<proteinExistence type="predicted"/>
<dbReference type="AlphaFoldDB" id="A0A8S9Q217"/>
<evidence type="ECO:0000313" key="2">
    <source>
        <dbReference type="Proteomes" id="UP000712600"/>
    </source>
</evidence>
<dbReference type="Proteomes" id="UP000712600">
    <property type="component" value="Unassembled WGS sequence"/>
</dbReference>
<comment type="caution">
    <text evidence="1">The sequence shown here is derived from an EMBL/GenBank/DDBJ whole genome shotgun (WGS) entry which is preliminary data.</text>
</comment>
<dbReference type="EMBL" id="QGKX02001290">
    <property type="protein sequence ID" value="KAF3537815.1"/>
    <property type="molecule type" value="Genomic_DNA"/>
</dbReference>
<name>A0A8S9Q217_BRACR</name>
<gene>
    <name evidence="1" type="ORF">F2Q69_00024035</name>
</gene>
<reference evidence="1" key="1">
    <citation type="submission" date="2019-12" db="EMBL/GenBank/DDBJ databases">
        <title>Genome sequencing and annotation of Brassica cretica.</title>
        <authorList>
            <person name="Studholme D.J."/>
            <person name="Sarris P."/>
        </authorList>
    </citation>
    <scope>NUCLEOTIDE SEQUENCE</scope>
    <source>
        <strain evidence="1">PFS-109/04</strain>
        <tissue evidence="1">Leaf</tissue>
    </source>
</reference>
<organism evidence="1 2">
    <name type="scientific">Brassica cretica</name>
    <name type="common">Mustard</name>
    <dbReference type="NCBI Taxonomy" id="69181"/>
    <lineage>
        <taxon>Eukaryota</taxon>
        <taxon>Viridiplantae</taxon>
        <taxon>Streptophyta</taxon>
        <taxon>Embryophyta</taxon>
        <taxon>Tracheophyta</taxon>
        <taxon>Spermatophyta</taxon>
        <taxon>Magnoliopsida</taxon>
        <taxon>eudicotyledons</taxon>
        <taxon>Gunneridae</taxon>
        <taxon>Pentapetalae</taxon>
        <taxon>rosids</taxon>
        <taxon>malvids</taxon>
        <taxon>Brassicales</taxon>
        <taxon>Brassicaceae</taxon>
        <taxon>Brassiceae</taxon>
        <taxon>Brassica</taxon>
    </lineage>
</organism>
<evidence type="ECO:0000313" key="1">
    <source>
        <dbReference type="EMBL" id="KAF3537815.1"/>
    </source>
</evidence>